<sequence>MRTKHTQKPMFATRMAMGIGSLFLFAAILSLPLQGHCSTSVSDLMLHKHRMETGNGLEEFLGIYQLPNKIAFISFTLDGDSLLATQLWDNKKYRLSQIDEVTFETKEDGQQVVFQKDSFGMYNKATLLGRIATVKVAFDPRVVQQLTIEQLKKYQGTYVLQDDGQFEIEIRSSATGLILKQLWDNKEIHFSARSETFFLSKDHSFPLTFLLKGTQAIQVTCFADDIWKKVSQ</sequence>
<evidence type="ECO:0008006" key="3">
    <source>
        <dbReference type="Google" id="ProtNLM"/>
    </source>
</evidence>
<keyword evidence="2" id="KW-1185">Reference proteome</keyword>
<comment type="caution">
    <text evidence="1">The sequence shown here is derived from an EMBL/GenBank/DDBJ whole genome shotgun (WGS) entry which is preliminary data.</text>
</comment>
<gene>
    <name evidence="1" type="ORF">ACFS7Y_00280</name>
</gene>
<dbReference type="RefSeq" id="WP_320184687.1">
    <property type="nucleotide sequence ID" value="NZ_CP138332.1"/>
</dbReference>
<proteinExistence type="predicted"/>
<name>A0ABW6BA23_9SPHI</name>
<evidence type="ECO:0000313" key="1">
    <source>
        <dbReference type="EMBL" id="MFD2965807.1"/>
    </source>
</evidence>
<evidence type="ECO:0000313" key="2">
    <source>
        <dbReference type="Proteomes" id="UP001597525"/>
    </source>
</evidence>
<accession>A0ABW6BA23</accession>
<organism evidence="1 2">
    <name type="scientific">Sphingobacterium bambusae</name>
    <dbReference type="NCBI Taxonomy" id="662858"/>
    <lineage>
        <taxon>Bacteria</taxon>
        <taxon>Pseudomonadati</taxon>
        <taxon>Bacteroidota</taxon>
        <taxon>Sphingobacteriia</taxon>
        <taxon>Sphingobacteriales</taxon>
        <taxon>Sphingobacteriaceae</taxon>
        <taxon>Sphingobacterium</taxon>
    </lineage>
</organism>
<dbReference type="EMBL" id="JBHUPB010000001">
    <property type="protein sequence ID" value="MFD2965807.1"/>
    <property type="molecule type" value="Genomic_DNA"/>
</dbReference>
<dbReference type="Proteomes" id="UP001597525">
    <property type="component" value="Unassembled WGS sequence"/>
</dbReference>
<reference evidence="2" key="1">
    <citation type="journal article" date="2019" name="Int. J. Syst. Evol. Microbiol.">
        <title>The Global Catalogue of Microorganisms (GCM) 10K type strain sequencing project: providing services to taxonomists for standard genome sequencing and annotation.</title>
        <authorList>
            <consortium name="The Broad Institute Genomics Platform"/>
            <consortium name="The Broad Institute Genome Sequencing Center for Infectious Disease"/>
            <person name="Wu L."/>
            <person name="Ma J."/>
        </authorList>
    </citation>
    <scope>NUCLEOTIDE SEQUENCE [LARGE SCALE GENOMIC DNA]</scope>
    <source>
        <strain evidence="2">KCTC 22814</strain>
    </source>
</reference>
<protein>
    <recommendedName>
        <fullName evidence="3">DUF3108 domain-containing protein</fullName>
    </recommendedName>
</protein>